<evidence type="ECO:0000259" key="4">
    <source>
        <dbReference type="Pfam" id="PF08125"/>
    </source>
</evidence>
<dbReference type="SUPFAM" id="SSF48179">
    <property type="entry name" value="6-phosphogluconate dehydrogenase C-terminal domain-like"/>
    <property type="match status" value="1"/>
</dbReference>
<evidence type="ECO:0000256" key="2">
    <source>
        <dbReference type="ARBA" id="ARBA00023027"/>
    </source>
</evidence>
<keyword evidence="2" id="KW-0520">NAD</keyword>
<comment type="caution">
    <text evidence="5">The sequence shown here is derived from an EMBL/GenBank/DDBJ whole genome shotgun (WGS) entry which is preliminary data.</text>
</comment>
<dbReference type="InterPro" id="IPR013118">
    <property type="entry name" value="Mannitol_DH_C"/>
</dbReference>
<dbReference type="SUPFAM" id="SSF51735">
    <property type="entry name" value="NAD(P)-binding Rossmann-fold domains"/>
    <property type="match status" value="1"/>
</dbReference>
<dbReference type="InterPro" id="IPR036291">
    <property type="entry name" value="NAD(P)-bd_dom_sf"/>
</dbReference>
<evidence type="ECO:0000313" key="6">
    <source>
        <dbReference type="Proteomes" id="UP001595526"/>
    </source>
</evidence>
<gene>
    <name evidence="5" type="ORF">ACFOET_09640</name>
</gene>
<dbReference type="Proteomes" id="UP001595526">
    <property type="component" value="Unassembled WGS sequence"/>
</dbReference>
<dbReference type="Pfam" id="PF01232">
    <property type="entry name" value="Mannitol_dh"/>
    <property type="match status" value="1"/>
</dbReference>
<dbReference type="InterPro" id="IPR000669">
    <property type="entry name" value="Mannitol_DH"/>
</dbReference>
<dbReference type="PRINTS" id="PR00084">
    <property type="entry name" value="MTLDHDRGNASE"/>
</dbReference>
<dbReference type="PANTHER" id="PTHR30524">
    <property type="entry name" value="MANNITOL-1-PHOSPHATE 5-DEHYDROGENASE"/>
    <property type="match status" value="1"/>
</dbReference>
<proteinExistence type="predicted"/>
<dbReference type="PANTHER" id="PTHR30524:SF0">
    <property type="entry name" value="ALTRONATE OXIDOREDUCTASE-RELATED"/>
    <property type="match status" value="1"/>
</dbReference>
<dbReference type="Gene3D" id="3.40.50.720">
    <property type="entry name" value="NAD(P)-binding Rossmann-like Domain"/>
    <property type="match status" value="1"/>
</dbReference>
<organism evidence="5 6">
    <name type="scientific">Parapedobacter deserti</name>
    <dbReference type="NCBI Taxonomy" id="1912957"/>
    <lineage>
        <taxon>Bacteria</taxon>
        <taxon>Pseudomonadati</taxon>
        <taxon>Bacteroidota</taxon>
        <taxon>Sphingobacteriia</taxon>
        <taxon>Sphingobacteriales</taxon>
        <taxon>Sphingobacteriaceae</taxon>
        <taxon>Parapedobacter</taxon>
    </lineage>
</organism>
<dbReference type="InterPro" id="IPR013328">
    <property type="entry name" value="6PGD_dom2"/>
</dbReference>
<accession>A0ABV7JIR0</accession>
<dbReference type="InterPro" id="IPR008927">
    <property type="entry name" value="6-PGluconate_DH-like_C_sf"/>
</dbReference>
<protein>
    <submittedName>
        <fullName evidence="5">Tagaturonate reductase</fullName>
    </submittedName>
</protein>
<keyword evidence="1" id="KW-0560">Oxidoreductase</keyword>
<dbReference type="NCBIfam" id="NF002969">
    <property type="entry name" value="PRK03643.1"/>
    <property type="match status" value="1"/>
</dbReference>
<dbReference type="RefSeq" id="WP_379021982.1">
    <property type="nucleotide sequence ID" value="NZ_JBHRTA010000030.1"/>
</dbReference>
<dbReference type="Gene3D" id="1.10.1040.10">
    <property type="entry name" value="N-(1-d-carboxylethyl)-l-norvaline Dehydrogenase, domain 2"/>
    <property type="match status" value="1"/>
</dbReference>
<feature type="domain" description="Mannitol dehydrogenase N-terminal" evidence="3">
    <location>
        <begin position="23"/>
        <end position="258"/>
    </location>
</feature>
<reference evidence="6" key="1">
    <citation type="journal article" date="2019" name="Int. J. Syst. Evol. Microbiol.">
        <title>The Global Catalogue of Microorganisms (GCM) 10K type strain sequencing project: providing services to taxonomists for standard genome sequencing and annotation.</title>
        <authorList>
            <consortium name="The Broad Institute Genomics Platform"/>
            <consortium name="The Broad Institute Genome Sequencing Center for Infectious Disease"/>
            <person name="Wu L."/>
            <person name="Ma J."/>
        </authorList>
    </citation>
    <scope>NUCLEOTIDE SEQUENCE [LARGE SCALE GENOMIC DNA]</scope>
    <source>
        <strain evidence="6">KCTC 52416</strain>
    </source>
</reference>
<dbReference type="EMBL" id="JBHRTA010000030">
    <property type="protein sequence ID" value="MFC3197874.1"/>
    <property type="molecule type" value="Genomic_DNA"/>
</dbReference>
<feature type="domain" description="Mannitol dehydrogenase C-terminal" evidence="4">
    <location>
        <begin position="280"/>
        <end position="480"/>
    </location>
</feature>
<evidence type="ECO:0000256" key="1">
    <source>
        <dbReference type="ARBA" id="ARBA00023002"/>
    </source>
</evidence>
<sequence>MKTLSKAILNGLSGNMAADLPERVLQFGTGVLLRGLPDYFIEKANRQGLFNGRIVVVKSTGQGSADAFARQDGLYTLYIKGLQHGKEVLETMLVSAISRVLHAATEWEEIARVAHNPELAIVISNTTEVGIVLDEDDDLTAAPPASFPGKLTALLYQRFLHFNGDTGKGWVILPTELISDNGDQLKSVVLELAHKHGLGDAFIAWLEEANDFCNTLVDRIVPGALPPAEVAAQEARLGYRDELAIMAEPFRLWAVEADSARVRDRLSFAGADEGIVIAPDIHKFKELKLRLLNGTHTFTCGLAIACGFTTVKAAMQDLEFARYVRQLMQEEIVPAITGGAIEHDEALVFADSVIDRFSNPFLDHRWLSISMNFTSKMRMRNVALIRQYVQQRQMPPKCMALGFAAYLRFMKGEQESDGQYIGQIGDVRYTIQDEYAPYFAAAWQRMGHHALVDQVLADQSLWHDDLSRLAGFADLVKQYVGKLLATDRINLKQQVETLPEGQ</sequence>
<keyword evidence="6" id="KW-1185">Reference proteome</keyword>
<evidence type="ECO:0000313" key="5">
    <source>
        <dbReference type="EMBL" id="MFC3197874.1"/>
    </source>
</evidence>
<dbReference type="Pfam" id="PF08125">
    <property type="entry name" value="Mannitol_dh_C"/>
    <property type="match status" value="1"/>
</dbReference>
<name>A0ABV7JIR0_9SPHI</name>
<evidence type="ECO:0000259" key="3">
    <source>
        <dbReference type="Pfam" id="PF01232"/>
    </source>
</evidence>
<dbReference type="InterPro" id="IPR013131">
    <property type="entry name" value="Mannitol_DH_N"/>
</dbReference>